<dbReference type="GO" id="GO:0042597">
    <property type="term" value="C:periplasmic space"/>
    <property type="evidence" value="ECO:0007669"/>
    <property type="project" value="UniProtKB-SubCell"/>
</dbReference>
<evidence type="ECO:0000313" key="7">
    <source>
        <dbReference type="Proteomes" id="UP000604475"/>
    </source>
</evidence>
<reference evidence="6" key="1">
    <citation type="submission" date="2020-12" db="EMBL/GenBank/DDBJ databases">
        <title>Genomic characterization of non-nitrogen-fixing Frankia strains.</title>
        <authorList>
            <person name="Carlos-Shanley C."/>
            <person name="Guerra T."/>
            <person name="Hahn D."/>
        </authorList>
    </citation>
    <scope>NUCLEOTIDE SEQUENCE</scope>
    <source>
        <strain evidence="6">CN6</strain>
    </source>
</reference>
<dbReference type="InterPro" id="IPR001188">
    <property type="entry name" value="Sperm_putr-bd"/>
</dbReference>
<dbReference type="Pfam" id="PF13343">
    <property type="entry name" value="SBP_bac_6"/>
    <property type="match status" value="1"/>
</dbReference>
<keyword evidence="3" id="KW-0732">Signal</keyword>
<dbReference type="EMBL" id="JAEACQ010000323">
    <property type="protein sequence ID" value="MBL7632431.1"/>
    <property type="molecule type" value="Genomic_DNA"/>
</dbReference>
<dbReference type="PRINTS" id="PR00909">
    <property type="entry name" value="SPERMDNBNDNG"/>
</dbReference>
<gene>
    <name evidence="6" type="ORF">I7412_35810</name>
</gene>
<dbReference type="AlphaFoldDB" id="A0A937UVM4"/>
<dbReference type="CDD" id="cd13590">
    <property type="entry name" value="PBP2_PotD_PotF_like"/>
    <property type="match status" value="1"/>
</dbReference>
<dbReference type="Gene3D" id="3.40.190.10">
    <property type="entry name" value="Periplasmic binding protein-like II"/>
    <property type="match status" value="2"/>
</dbReference>
<dbReference type="Proteomes" id="UP000604475">
    <property type="component" value="Unassembled WGS sequence"/>
</dbReference>
<sequence length="415" mass="45385">MTTHGSPDSSGPHPTPVPAVDPALLRGLTQPRLGRRGFLRLGGAAGVAALLAACGVEGEKSNDSSGTAPEDFWDGKEKAGVLNFANWPLYIDVADDGSNPSLKKFEDEKGIKVTYREVIQDNESFFATIRPQLAANQSTGHDLIVMTNGLQLDKLIALGYLAPLDLTKLPNFVKNADASVKNPAYDQGNKYTVAWQSGITGIAYDPEKTGREITSYEDLFDPAFAGHVGMFGENQDLPNLALVGMGIDPTTSTPDDWKKAADKLTKQREDGIVRKYYVQDYIDPLAAGDLWITMAWSGDVFQQVAAGSNLKFVVPQEGAILWTDNMCIPKTAEHPVDAITYMDFAYEPEVAAMLADYINYITPVQSAKSLVSPEIGESPLIFPSQEDLANTHRFRVLTTEEETEWNKIFQPVYQS</sequence>
<evidence type="ECO:0000256" key="2">
    <source>
        <dbReference type="ARBA" id="ARBA00022448"/>
    </source>
</evidence>
<evidence type="ECO:0000256" key="5">
    <source>
        <dbReference type="SAM" id="MobiDB-lite"/>
    </source>
</evidence>
<keyword evidence="7" id="KW-1185">Reference proteome</keyword>
<evidence type="ECO:0000256" key="4">
    <source>
        <dbReference type="ARBA" id="ARBA00022764"/>
    </source>
</evidence>
<evidence type="ECO:0000256" key="1">
    <source>
        <dbReference type="ARBA" id="ARBA00004418"/>
    </source>
</evidence>
<protein>
    <submittedName>
        <fullName evidence="6">Spermidine/putrescine ABC transporter substrate-binding protein</fullName>
    </submittedName>
</protein>
<evidence type="ECO:0000313" key="6">
    <source>
        <dbReference type="EMBL" id="MBL7632431.1"/>
    </source>
</evidence>
<name>A0A937UVM4_9ACTN</name>
<evidence type="ECO:0000256" key="3">
    <source>
        <dbReference type="ARBA" id="ARBA00022729"/>
    </source>
</evidence>
<organism evidence="6 7">
    <name type="scientific">Frankia nepalensis</name>
    <dbReference type="NCBI Taxonomy" id="1836974"/>
    <lineage>
        <taxon>Bacteria</taxon>
        <taxon>Bacillati</taxon>
        <taxon>Actinomycetota</taxon>
        <taxon>Actinomycetes</taxon>
        <taxon>Frankiales</taxon>
        <taxon>Frankiaceae</taxon>
        <taxon>Frankia</taxon>
    </lineage>
</organism>
<dbReference type="GO" id="GO:0015846">
    <property type="term" value="P:polyamine transport"/>
    <property type="evidence" value="ECO:0007669"/>
    <property type="project" value="InterPro"/>
</dbReference>
<keyword evidence="2" id="KW-0813">Transport</keyword>
<dbReference type="PANTHER" id="PTHR30222:SF17">
    <property type="entry name" value="SPERMIDINE_PUTRESCINE-BINDING PERIPLASMIC PROTEIN"/>
    <property type="match status" value="1"/>
</dbReference>
<feature type="region of interest" description="Disordered" evidence="5">
    <location>
        <begin position="1"/>
        <end position="22"/>
    </location>
</feature>
<dbReference type="PROSITE" id="PS51318">
    <property type="entry name" value="TAT"/>
    <property type="match status" value="1"/>
</dbReference>
<comment type="subcellular location">
    <subcellularLocation>
        <location evidence="1">Periplasm</location>
    </subcellularLocation>
</comment>
<dbReference type="RefSeq" id="WP_203001842.1">
    <property type="nucleotide sequence ID" value="NZ_JADWYU010000059.1"/>
</dbReference>
<accession>A0A937UVM4</accession>
<dbReference type="SUPFAM" id="SSF53850">
    <property type="entry name" value="Periplasmic binding protein-like II"/>
    <property type="match status" value="1"/>
</dbReference>
<dbReference type="PANTHER" id="PTHR30222">
    <property type="entry name" value="SPERMIDINE/PUTRESCINE-BINDING PERIPLASMIC PROTEIN"/>
    <property type="match status" value="1"/>
</dbReference>
<dbReference type="InterPro" id="IPR006311">
    <property type="entry name" value="TAT_signal"/>
</dbReference>
<proteinExistence type="predicted"/>
<keyword evidence="4" id="KW-0574">Periplasm</keyword>
<comment type="caution">
    <text evidence="6">The sequence shown here is derived from an EMBL/GenBank/DDBJ whole genome shotgun (WGS) entry which is preliminary data.</text>
</comment>
<dbReference type="GO" id="GO:0019808">
    <property type="term" value="F:polyamine binding"/>
    <property type="evidence" value="ECO:0007669"/>
    <property type="project" value="InterPro"/>
</dbReference>